<feature type="transmembrane region" description="Helical" evidence="11">
    <location>
        <begin position="339"/>
        <end position="357"/>
    </location>
</feature>
<evidence type="ECO:0000256" key="10">
    <source>
        <dbReference type="ARBA" id="ARBA00039918"/>
    </source>
</evidence>
<dbReference type="GO" id="GO:0015293">
    <property type="term" value="F:symporter activity"/>
    <property type="evidence" value="ECO:0007669"/>
    <property type="project" value="UniProtKB-KW"/>
</dbReference>
<comment type="caution">
    <text evidence="13">The sequence shown here is derived from an EMBL/GenBank/DDBJ whole genome shotgun (WGS) entry which is preliminary data.</text>
</comment>
<dbReference type="PANTHER" id="PTHR43045">
    <property type="entry name" value="SHIKIMATE TRANSPORTER"/>
    <property type="match status" value="1"/>
</dbReference>
<organism evidence="13 14">
    <name type="scientific">Prauserella rugosa</name>
    <dbReference type="NCBI Taxonomy" id="43354"/>
    <lineage>
        <taxon>Bacteria</taxon>
        <taxon>Bacillati</taxon>
        <taxon>Actinomycetota</taxon>
        <taxon>Actinomycetes</taxon>
        <taxon>Pseudonocardiales</taxon>
        <taxon>Pseudonocardiaceae</taxon>
        <taxon>Prauserella</taxon>
    </lineage>
</organism>
<evidence type="ECO:0000256" key="2">
    <source>
        <dbReference type="ARBA" id="ARBA00008240"/>
    </source>
</evidence>
<dbReference type="GO" id="GO:0005886">
    <property type="term" value="C:plasma membrane"/>
    <property type="evidence" value="ECO:0007669"/>
    <property type="project" value="UniProtKB-SubCell"/>
</dbReference>
<accession>A0A660CLX9</accession>
<comment type="similarity">
    <text evidence="2">Belongs to the major facilitator superfamily. Metabolite:H+ Symporter (MHS) family (TC 2.A.1.6) family.</text>
</comment>
<dbReference type="EMBL" id="VLJV01000001">
    <property type="protein sequence ID" value="TWH22669.1"/>
    <property type="molecule type" value="Genomic_DNA"/>
</dbReference>
<keyword evidence="3" id="KW-0813">Transport</keyword>
<name>A0A660CLX9_9PSEU</name>
<dbReference type="PROSITE" id="PS50850">
    <property type="entry name" value="MFS"/>
    <property type="match status" value="1"/>
</dbReference>
<feature type="transmembrane region" description="Helical" evidence="11">
    <location>
        <begin position="118"/>
        <end position="138"/>
    </location>
</feature>
<feature type="transmembrane region" description="Helical" evidence="11">
    <location>
        <begin position="194"/>
        <end position="213"/>
    </location>
</feature>
<feature type="transmembrane region" description="Helical" evidence="11">
    <location>
        <begin position="283"/>
        <end position="302"/>
    </location>
</feature>
<feature type="transmembrane region" description="Helical" evidence="11">
    <location>
        <begin position="159"/>
        <end position="182"/>
    </location>
</feature>
<keyword evidence="14" id="KW-1185">Reference proteome</keyword>
<dbReference type="PROSITE" id="PS00217">
    <property type="entry name" value="SUGAR_TRANSPORT_2"/>
    <property type="match status" value="1"/>
</dbReference>
<feature type="transmembrane region" description="Helical" evidence="11">
    <location>
        <begin position="314"/>
        <end position="333"/>
    </location>
</feature>
<gene>
    <name evidence="13" type="ORF">JD82_04559</name>
</gene>
<dbReference type="Gene3D" id="1.20.1250.20">
    <property type="entry name" value="MFS general substrate transporter like domains"/>
    <property type="match status" value="2"/>
</dbReference>
<keyword evidence="8 11" id="KW-0472">Membrane</keyword>
<dbReference type="InterPro" id="IPR011701">
    <property type="entry name" value="MFS"/>
</dbReference>
<dbReference type="OrthoDB" id="8953821at2"/>
<dbReference type="CDD" id="cd17369">
    <property type="entry name" value="MFS_ShiA_like"/>
    <property type="match status" value="1"/>
</dbReference>
<comment type="function">
    <text evidence="9">May be a proton symporter involved in the uptake of osmolytes such as proline and glycine betaine.</text>
</comment>
<evidence type="ECO:0000256" key="9">
    <source>
        <dbReference type="ARBA" id="ARBA00037295"/>
    </source>
</evidence>
<evidence type="ECO:0000256" key="4">
    <source>
        <dbReference type="ARBA" id="ARBA00022475"/>
    </source>
</evidence>
<dbReference type="InterPro" id="IPR005829">
    <property type="entry name" value="Sugar_transporter_CS"/>
</dbReference>
<keyword evidence="5 11" id="KW-0812">Transmembrane</keyword>
<evidence type="ECO:0000313" key="13">
    <source>
        <dbReference type="EMBL" id="TWH22669.1"/>
    </source>
</evidence>
<feature type="transmembrane region" description="Helical" evidence="11">
    <location>
        <begin position="94"/>
        <end position="112"/>
    </location>
</feature>
<dbReference type="Pfam" id="PF07690">
    <property type="entry name" value="MFS_1"/>
    <property type="match status" value="1"/>
</dbReference>
<protein>
    <recommendedName>
        <fullName evidence="10">Putative proline/betaine transporter</fullName>
    </recommendedName>
</protein>
<dbReference type="InterPro" id="IPR036259">
    <property type="entry name" value="MFS_trans_sf"/>
</dbReference>
<feature type="transmembrane region" description="Helical" evidence="11">
    <location>
        <begin position="378"/>
        <end position="399"/>
    </location>
</feature>
<keyword evidence="7 11" id="KW-1133">Transmembrane helix</keyword>
<keyword evidence="6" id="KW-0769">Symport</keyword>
<evidence type="ECO:0000256" key="11">
    <source>
        <dbReference type="SAM" id="Phobius"/>
    </source>
</evidence>
<dbReference type="RefSeq" id="WP_051757561.1">
    <property type="nucleotide sequence ID" value="NZ_JOIJ01000004.1"/>
</dbReference>
<feature type="transmembrane region" description="Helical" evidence="11">
    <location>
        <begin position="50"/>
        <end position="73"/>
    </location>
</feature>
<evidence type="ECO:0000256" key="6">
    <source>
        <dbReference type="ARBA" id="ARBA00022847"/>
    </source>
</evidence>
<dbReference type="Proteomes" id="UP000317303">
    <property type="component" value="Unassembled WGS sequence"/>
</dbReference>
<proteinExistence type="inferred from homology"/>
<dbReference type="SUPFAM" id="SSF103473">
    <property type="entry name" value="MFS general substrate transporter"/>
    <property type="match status" value="1"/>
</dbReference>
<sequence length="443" mass="47347">MNTPSTRTGHETATPRARRTAAWASFVGTTVEWYDYHVYSIASALLIGDLFFPSSSAVGGMLAAFATFAVGFVARPLGGVIAGHLGDRIGRKRVMLATLLLMGASTTLIGLLPTYASIGAAAPALLVVLRLLQGLSAGGEWGGASLLAVEHAPAHKRGLYGNFTQLGTPAGMFIANVVLLAATFALPDDAFREWGWRIPFLASFVMVLIGYYIRRRTEESPVFRELRQAKETARVPLVELFRDHKKRMVIAIGSFVGNNACGYVFLAFVTAYGTSELGLSRNFMLDVLLVGCATWFASMIGFAKLSDRYGRRPVYLGGYLGIVVWAVPFFALLNTAEPVLVFLAVVVLTFGLAATYGPQAALFAELFPPQVRMSGSSISYAIGACLAGGFSPLIATALWGAAGSVFAVSAFMIVFCLISVASVLGLRRYSSSLPEPDGSHRRL</sequence>
<evidence type="ECO:0000256" key="7">
    <source>
        <dbReference type="ARBA" id="ARBA00022989"/>
    </source>
</evidence>
<dbReference type="InterPro" id="IPR020846">
    <property type="entry name" value="MFS_dom"/>
</dbReference>
<feature type="domain" description="Major facilitator superfamily (MFS) profile" evidence="12">
    <location>
        <begin position="21"/>
        <end position="428"/>
    </location>
</feature>
<dbReference type="PANTHER" id="PTHR43045:SF1">
    <property type="entry name" value="SHIKIMATE TRANSPORTER"/>
    <property type="match status" value="1"/>
</dbReference>
<dbReference type="FunFam" id="1.20.1250.20:FF:000001">
    <property type="entry name" value="Dicarboxylate MFS transporter"/>
    <property type="match status" value="1"/>
</dbReference>
<reference evidence="13 14" key="1">
    <citation type="submission" date="2019-07" db="EMBL/GenBank/DDBJ databases">
        <title>R&amp;d 2014.</title>
        <authorList>
            <person name="Klenk H.-P."/>
        </authorList>
    </citation>
    <scope>NUCLEOTIDE SEQUENCE [LARGE SCALE GENOMIC DNA]</scope>
    <source>
        <strain evidence="13 14">DSM 43194</strain>
    </source>
</reference>
<feature type="transmembrane region" description="Helical" evidence="11">
    <location>
        <begin position="405"/>
        <end position="426"/>
    </location>
</feature>
<evidence type="ECO:0000256" key="8">
    <source>
        <dbReference type="ARBA" id="ARBA00023136"/>
    </source>
</evidence>
<evidence type="ECO:0000256" key="3">
    <source>
        <dbReference type="ARBA" id="ARBA00022448"/>
    </source>
</evidence>
<evidence type="ECO:0000256" key="1">
    <source>
        <dbReference type="ARBA" id="ARBA00004651"/>
    </source>
</evidence>
<keyword evidence="4" id="KW-1003">Cell membrane</keyword>
<evidence type="ECO:0000259" key="12">
    <source>
        <dbReference type="PROSITE" id="PS50850"/>
    </source>
</evidence>
<dbReference type="AlphaFoldDB" id="A0A660CLX9"/>
<comment type="subcellular location">
    <subcellularLocation>
        <location evidence="1">Cell membrane</location>
        <topology evidence="1">Multi-pass membrane protein</topology>
    </subcellularLocation>
</comment>
<evidence type="ECO:0000313" key="14">
    <source>
        <dbReference type="Proteomes" id="UP000317303"/>
    </source>
</evidence>
<evidence type="ECO:0000256" key="5">
    <source>
        <dbReference type="ARBA" id="ARBA00022692"/>
    </source>
</evidence>
<feature type="transmembrane region" description="Helical" evidence="11">
    <location>
        <begin position="249"/>
        <end position="271"/>
    </location>
</feature>